<name>A0A2P8HNW9_CHINA</name>
<dbReference type="AlphaFoldDB" id="A0A2P8HNW9"/>
<dbReference type="InterPro" id="IPR050204">
    <property type="entry name" value="AraC_XylS_family_regulators"/>
</dbReference>
<gene>
    <name evidence="5" type="ORF">CLV51_102761</name>
</gene>
<evidence type="ECO:0000313" key="6">
    <source>
        <dbReference type="Proteomes" id="UP000240971"/>
    </source>
</evidence>
<dbReference type="SUPFAM" id="SSF46689">
    <property type="entry name" value="Homeodomain-like"/>
    <property type="match status" value="1"/>
</dbReference>
<evidence type="ECO:0000256" key="1">
    <source>
        <dbReference type="ARBA" id="ARBA00023015"/>
    </source>
</evidence>
<dbReference type="PANTHER" id="PTHR46796">
    <property type="entry name" value="HTH-TYPE TRANSCRIPTIONAL ACTIVATOR RHAS-RELATED"/>
    <property type="match status" value="1"/>
</dbReference>
<evidence type="ECO:0000259" key="4">
    <source>
        <dbReference type="PROSITE" id="PS01124"/>
    </source>
</evidence>
<accession>A0A2P8HNW9</accession>
<dbReference type="GO" id="GO:0003700">
    <property type="term" value="F:DNA-binding transcription factor activity"/>
    <property type="evidence" value="ECO:0007669"/>
    <property type="project" value="InterPro"/>
</dbReference>
<dbReference type="EMBL" id="PYAW01000002">
    <property type="protein sequence ID" value="PSL47901.1"/>
    <property type="molecule type" value="Genomic_DNA"/>
</dbReference>
<feature type="domain" description="HTH araC/xylS-type" evidence="4">
    <location>
        <begin position="155"/>
        <end position="255"/>
    </location>
</feature>
<organism evidence="5 6">
    <name type="scientific">Chitinophaga niastensis</name>
    <dbReference type="NCBI Taxonomy" id="536980"/>
    <lineage>
        <taxon>Bacteria</taxon>
        <taxon>Pseudomonadati</taxon>
        <taxon>Bacteroidota</taxon>
        <taxon>Chitinophagia</taxon>
        <taxon>Chitinophagales</taxon>
        <taxon>Chitinophagaceae</taxon>
        <taxon>Chitinophaga</taxon>
    </lineage>
</organism>
<keyword evidence="3" id="KW-0804">Transcription</keyword>
<dbReference type="InterPro" id="IPR018060">
    <property type="entry name" value="HTH_AraC"/>
</dbReference>
<dbReference type="Pfam" id="PF12833">
    <property type="entry name" value="HTH_18"/>
    <property type="match status" value="1"/>
</dbReference>
<dbReference type="InterPro" id="IPR009057">
    <property type="entry name" value="Homeodomain-like_sf"/>
</dbReference>
<dbReference type="GO" id="GO:0043565">
    <property type="term" value="F:sequence-specific DNA binding"/>
    <property type="evidence" value="ECO:0007669"/>
    <property type="project" value="InterPro"/>
</dbReference>
<dbReference type="OrthoDB" id="323290at2"/>
<reference evidence="5 6" key="1">
    <citation type="submission" date="2018-03" db="EMBL/GenBank/DDBJ databases">
        <title>Genomic Encyclopedia of Archaeal and Bacterial Type Strains, Phase II (KMG-II): from individual species to whole genera.</title>
        <authorList>
            <person name="Goeker M."/>
        </authorList>
    </citation>
    <scope>NUCLEOTIDE SEQUENCE [LARGE SCALE GENOMIC DNA]</scope>
    <source>
        <strain evidence="5 6">DSM 24859</strain>
    </source>
</reference>
<dbReference type="InterPro" id="IPR046532">
    <property type="entry name" value="DUF6597"/>
</dbReference>
<sequence length="264" mass="30095">MNYQTTLPPKHLAHIIRFFWELQSDSAYTHFGMADACAEMLFHYQGAFDEMLPNGKTEKSFSSGIQGVTEVRRKYVVDTGFGIFGVYFYPHAVPLLFGMPATELKDVAIDLKTVLKADGADLEEKIMLAKDNAERIAIICRFTETRLAANYTIDLPVFAAVKHIIHKNPETSIKALAQQYYLSERQFERQFKHYTGLNPKIFTRIVRFQAAIAYYNQPVKNLGTIALNCGYYDQAHFINEFKALSGMHPKQYFSGLCGATNWMD</sequence>
<keyword evidence="6" id="KW-1185">Reference proteome</keyword>
<comment type="caution">
    <text evidence="5">The sequence shown here is derived from an EMBL/GenBank/DDBJ whole genome shotgun (WGS) entry which is preliminary data.</text>
</comment>
<dbReference type="SMART" id="SM00342">
    <property type="entry name" value="HTH_ARAC"/>
    <property type="match status" value="1"/>
</dbReference>
<evidence type="ECO:0000256" key="2">
    <source>
        <dbReference type="ARBA" id="ARBA00023125"/>
    </source>
</evidence>
<dbReference type="Proteomes" id="UP000240971">
    <property type="component" value="Unassembled WGS sequence"/>
</dbReference>
<dbReference type="PROSITE" id="PS01124">
    <property type="entry name" value="HTH_ARAC_FAMILY_2"/>
    <property type="match status" value="1"/>
</dbReference>
<keyword evidence="2 5" id="KW-0238">DNA-binding</keyword>
<evidence type="ECO:0000256" key="3">
    <source>
        <dbReference type="ARBA" id="ARBA00023163"/>
    </source>
</evidence>
<keyword evidence="1" id="KW-0805">Transcription regulation</keyword>
<dbReference type="Gene3D" id="1.10.10.60">
    <property type="entry name" value="Homeodomain-like"/>
    <property type="match status" value="1"/>
</dbReference>
<evidence type="ECO:0000313" key="5">
    <source>
        <dbReference type="EMBL" id="PSL47901.1"/>
    </source>
</evidence>
<dbReference type="PANTHER" id="PTHR46796:SF13">
    <property type="entry name" value="HTH-TYPE TRANSCRIPTIONAL ACTIVATOR RHAS"/>
    <property type="match status" value="1"/>
</dbReference>
<protein>
    <submittedName>
        <fullName evidence="5">AraC-like DNA-binding protein</fullName>
    </submittedName>
</protein>
<dbReference type="Pfam" id="PF20240">
    <property type="entry name" value="DUF6597"/>
    <property type="match status" value="1"/>
</dbReference>
<dbReference type="RefSeq" id="WP_106528320.1">
    <property type="nucleotide sequence ID" value="NZ_PYAW01000002.1"/>
</dbReference>
<proteinExistence type="predicted"/>